<feature type="transmembrane region" description="Helical" evidence="1">
    <location>
        <begin position="248"/>
        <end position="266"/>
    </location>
</feature>
<feature type="transmembrane region" description="Helical" evidence="1">
    <location>
        <begin position="70"/>
        <end position="90"/>
    </location>
</feature>
<keyword evidence="1" id="KW-0472">Membrane</keyword>
<feature type="transmembrane region" description="Helical" evidence="1">
    <location>
        <begin position="214"/>
        <end position="236"/>
    </location>
</feature>
<feature type="transmembrane region" description="Helical" evidence="1">
    <location>
        <begin position="342"/>
        <end position="365"/>
    </location>
</feature>
<feature type="transmembrane region" description="Helical" evidence="1">
    <location>
        <begin position="406"/>
        <end position="431"/>
    </location>
</feature>
<evidence type="ECO:0000313" key="3">
    <source>
        <dbReference type="Proteomes" id="UP001175000"/>
    </source>
</evidence>
<keyword evidence="1" id="KW-0812">Transmembrane</keyword>
<keyword evidence="3" id="KW-1185">Reference proteome</keyword>
<gene>
    <name evidence="2" type="ORF">B0T14DRAFT_539890</name>
</gene>
<evidence type="ECO:0000256" key="1">
    <source>
        <dbReference type="SAM" id="Phobius"/>
    </source>
</evidence>
<dbReference type="Proteomes" id="UP001175000">
    <property type="component" value="Unassembled WGS sequence"/>
</dbReference>
<name>A0AA39WFE0_9PEZI</name>
<accession>A0AA39WFE0</accession>
<dbReference type="EMBL" id="JAULSU010000006">
    <property type="protein sequence ID" value="KAK0614395.1"/>
    <property type="molecule type" value="Genomic_DNA"/>
</dbReference>
<reference evidence="2" key="1">
    <citation type="submission" date="2023-06" db="EMBL/GenBank/DDBJ databases">
        <title>Genome-scale phylogeny and comparative genomics of the fungal order Sordariales.</title>
        <authorList>
            <consortium name="Lawrence Berkeley National Laboratory"/>
            <person name="Hensen N."/>
            <person name="Bonometti L."/>
            <person name="Westerberg I."/>
            <person name="Brannstrom I.O."/>
            <person name="Guillou S."/>
            <person name="Cros-Aarteil S."/>
            <person name="Calhoun S."/>
            <person name="Haridas S."/>
            <person name="Kuo A."/>
            <person name="Mondo S."/>
            <person name="Pangilinan J."/>
            <person name="Riley R."/>
            <person name="Labutti K."/>
            <person name="Andreopoulos B."/>
            <person name="Lipzen A."/>
            <person name="Chen C."/>
            <person name="Yanf M."/>
            <person name="Daum C."/>
            <person name="Ng V."/>
            <person name="Clum A."/>
            <person name="Steindorff A."/>
            <person name="Ohm R."/>
            <person name="Martin F."/>
            <person name="Silar P."/>
            <person name="Natvig D."/>
            <person name="Lalanne C."/>
            <person name="Gautier V."/>
            <person name="Ament-Velasquez S.L."/>
            <person name="Kruys A."/>
            <person name="Hutchinson M.I."/>
            <person name="Powell A.J."/>
            <person name="Barry K."/>
            <person name="Miller A.N."/>
            <person name="Grigoriev I.V."/>
            <person name="Debuchy R."/>
            <person name="Gladieux P."/>
            <person name="Thoren M.H."/>
            <person name="Johannesson H."/>
        </authorList>
    </citation>
    <scope>NUCLEOTIDE SEQUENCE</scope>
    <source>
        <strain evidence="2">CBS 606.72</strain>
    </source>
</reference>
<organism evidence="2 3">
    <name type="scientific">Immersiella caudata</name>
    <dbReference type="NCBI Taxonomy" id="314043"/>
    <lineage>
        <taxon>Eukaryota</taxon>
        <taxon>Fungi</taxon>
        <taxon>Dikarya</taxon>
        <taxon>Ascomycota</taxon>
        <taxon>Pezizomycotina</taxon>
        <taxon>Sordariomycetes</taxon>
        <taxon>Sordariomycetidae</taxon>
        <taxon>Sordariales</taxon>
        <taxon>Lasiosphaeriaceae</taxon>
        <taxon>Immersiella</taxon>
    </lineage>
</organism>
<sequence>MDSCLALLAGIQNGTREFEGVTNETLPSTGWLWDGPIALLSKDVPRDSIIAMTYAGCRKLCSTEMNSPKAVLTITTTWIFPLAILFGLPYDSLHYKKFRGTVSALSNWLGSPQTAITSTIFNFDQIRKCHRLASKGTPEDTYYVLSCFNQFTIPMQGSGPEVNEQFVTTLIYGLFRPLRDGPQNFDQKNIDIEYTKQLLALLASQLRLLRRRGVVPMMLSLGTFLAAFIFSIYLAFGSAGEGVDVTALTLGLLYSWLPMLVICTIVDRNPVSSERVQELMSRWLYNAEAVRRWKIEGASPSKRIRWWTDGIPQHFKLGGFANNYERLAQQVVAKLNGRRPGLWFSSAVRAFLLVWVQIFMAFTVAITSPTAGIGCWSGSIMFFGVLSTFSWFVSLFNKSCGPKLRILCHIVNIIAILFLIFLTGLILTGALNNCYCNTNWFAYPYSGGYMAFEAYEFVRSNYDVVAPCAVAASVGFVVSMGFFLFEMTWWMKCKHLWKTIERDRPIPLATRVRADMTWLQ</sequence>
<feature type="transmembrane region" description="Helical" evidence="1">
    <location>
        <begin position="371"/>
        <end position="394"/>
    </location>
</feature>
<proteinExistence type="predicted"/>
<protein>
    <submittedName>
        <fullName evidence="2">Uncharacterized protein</fullName>
    </submittedName>
</protein>
<keyword evidence="1" id="KW-1133">Transmembrane helix</keyword>
<comment type="caution">
    <text evidence="2">The sequence shown here is derived from an EMBL/GenBank/DDBJ whole genome shotgun (WGS) entry which is preliminary data.</text>
</comment>
<dbReference type="AlphaFoldDB" id="A0AA39WFE0"/>
<feature type="transmembrane region" description="Helical" evidence="1">
    <location>
        <begin position="464"/>
        <end position="485"/>
    </location>
</feature>
<evidence type="ECO:0000313" key="2">
    <source>
        <dbReference type="EMBL" id="KAK0614395.1"/>
    </source>
</evidence>